<proteinExistence type="predicted"/>
<comment type="caution">
    <text evidence="2">The sequence shown here is derived from an EMBL/GenBank/DDBJ whole genome shotgun (WGS) entry which is preliminary data.</text>
</comment>
<dbReference type="Pfam" id="PF14064">
    <property type="entry name" value="HmuY"/>
    <property type="match status" value="1"/>
</dbReference>
<evidence type="ECO:0008006" key="4">
    <source>
        <dbReference type="Google" id="ProtNLM"/>
    </source>
</evidence>
<dbReference type="EMBL" id="JABKKJ010000002">
    <property type="protein sequence ID" value="NPE24267.1"/>
    <property type="molecule type" value="Genomic_DNA"/>
</dbReference>
<keyword evidence="3" id="KW-1185">Reference proteome</keyword>
<name>A0ABX2AYP9_9BACT</name>
<feature type="chain" id="PRO_5046168336" description="Lipoprotein" evidence="1">
    <location>
        <begin position="27"/>
        <end position="228"/>
    </location>
</feature>
<dbReference type="CDD" id="cd12105">
    <property type="entry name" value="HmuY"/>
    <property type="match status" value="1"/>
</dbReference>
<organism evidence="2 3">
    <name type="scientific">Xylanibacter caecicola</name>
    <dbReference type="NCBI Taxonomy" id="2736294"/>
    <lineage>
        <taxon>Bacteria</taxon>
        <taxon>Pseudomonadati</taxon>
        <taxon>Bacteroidota</taxon>
        <taxon>Bacteroidia</taxon>
        <taxon>Bacteroidales</taxon>
        <taxon>Prevotellaceae</taxon>
        <taxon>Xylanibacter</taxon>
    </lineage>
</organism>
<dbReference type="InterPro" id="IPR025921">
    <property type="entry name" value="HmuY"/>
</dbReference>
<feature type="signal peptide" evidence="1">
    <location>
        <begin position="1"/>
        <end position="26"/>
    </location>
</feature>
<gene>
    <name evidence="2" type="ORF">HPS54_01820</name>
</gene>
<reference evidence="2 3" key="1">
    <citation type="submission" date="2020-05" db="EMBL/GenBank/DDBJ databases">
        <title>Distinct polysaccharide utilization as determinants for interspecies competition between intestinal Prevotella spp.</title>
        <authorList>
            <person name="Galvez E.J.C."/>
            <person name="Iljazovic A."/>
            <person name="Strowig T."/>
        </authorList>
    </citation>
    <scope>NUCLEOTIDE SEQUENCE [LARGE SCALE GENOMIC DNA]</scope>
    <source>
        <strain evidence="2 3">PCHR</strain>
    </source>
</reference>
<sequence>MKRKSIFTALLTGVALLSLSSCNGMLDDIYDIPQESTPDGYGFLPSGDATASGKVCIDATDYKKWTYIDFRNKVCHTTEIGEDSTDAAPAEWDIAVHRYDTKTNGASVCETDENVLGKPLPAGAVFAEDVYTTDRIATDMSGMMDGNILYASSYYNEVLSRWLDVDTSNMPPAYTLSGRVYIVKLKDGRHIGLKLSDFMNPAGIKGHMTIDYYIYPQAEQGILIMNNP</sequence>
<evidence type="ECO:0000313" key="2">
    <source>
        <dbReference type="EMBL" id="NPE24267.1"/>
    </source>
</evidence>
<evidence type="ECO:0000313" key="3">
    <source>
        <dbReference type="Proteomes" id="UP000820977"/>
    </source>
</evidence>
<accession>A0ABX2AYP9</accession>
<protein>
    <recommendedName>
        <fullName evidence="4">Lipoprotein</fullName>
    </recommendedName>
</protein>
<dbReference type="RefSeq" id="WP_172343771.1">
    <property type="nucleotide sequence ID" value="NZ_CASYYZ010000088.1"/>
</dbReference>
<evidence type="ECO:0000256" key="1">
    <source>
        <dbReference type="SAM" id="SignalP"/>
    </source>
</evidence>
<dbReference type="Proteomes" id="UP000820977">
    <property type="component" value="Unassembled WGS sequence"/>
</dbReference>
<dbReference type="PROSITE" id="PS51257">
    <property type="entry name" value="PROKAR_LIPOPROTEIN"/>
    <property type="match status" value="1"/>
</dbReference>
<keyword evidence="1" id="KW-0732">Signal</keyword>